<dbReference type="EMBL" id="LYXE01000040">
    <property type="protein sequence ID" value="PDW00511.1"/>
    <property type="molecule type" value="Genomic_DNA"/>
</dbReference>
<comment type="caution">
    <text evidence="1">The sequence shown here is derived from an EMBL/GenBank/DDBJ whole genome shotgun (WGS) entry which is preliminary data.</text>
</comment>
<accession>A0A2H3KQE7</accession>
<sequence>MKTVDLTRVVDAVEELLDLATDDGVLLRLPNGKVFLLRSVVEDDEEHDDFADEIARTRQNSALMALLEARSQEQARIPAEEARRRLGLDT</sequence>
<dbReference type="Proteomes" id="UP000220922">
    <property type="component" value="Unassembled WGS sequence"/>
</dbReference>
<dbReference type="RefSeq" id="WP_097650952.1">
    <property type="nucleotide sequence ID" value="NZ_LYXE01000040.1"/>
</dbReference>
<name>A0A2H3KQE7_9CHLR</name>
<dbReference type="AlphaFoldDB" id="A0A2H3KQE7"/>
<keyword evidence="2" id="KW-1185">Reference proteome</keyword>
<evidence type="ECO:0000313" key="2">
    <source>
        <dbReference type="Proteomes" id="UP000220922"/>
    </source>
</evidence>
<proteinExistence type="predicted"/>
<evidence type="ECO:0000313" key="1">
    <source>
        <dbReference type="EMBL" id="PDW00511.1"/>
    </source>
</evidence>
<organism evidence="1 2">
    <name type="scientific">Candidatus Chloroploca asiatica</name>
    <dbReference type="NCBI Taxonomy" id="1506545"/>
    <lineage>
        <taxon>Bacteria</taxon>
        <taxon>Bacillati</taxon>
        <taxon>Chloroflexota</taxon>
        <taxon>Chloroflexia</taxon>
        <taxon>Chloroflexales</taxon>
        <taxon>Chloroflexineae</taxon>
        <taxon>Oscillochloridaceae</taxon>
        <taxon>Candidatus Chloroploca</taxon>
    </lineage>
</organism>
<gene>
    <name evidence="1" type="ORF">A9Q02_21670</name>
</gene>
<protein>
    <submittedName>
        <fullName evidence="1">Uncharacterized protein</fullName>
    </submittedName>
</protein>
<dbReference type="OrthoDB" id="164113at2"/>
<reference evidence="1 2" key="1">
    <citation type="submission" date="2016-05" db="EMBL/GenBank/DDBJ databases">
        <authorList>
            <person name="Lavstsen T."/>
            <person name="Jespersen J.S."/>
        </authorList>
    </citation>
    <scope>NUCLEOTIDE SEQUENCE [LARGE SCALE GENOMIC DNA]</scope>
    <source>
        <strain evidence="1 2">B7-9</strain>
    </source>
</reference>